<dbReference type="EMBL" id="QCYY01000820">
    <property type="protein sequence ID" value="ROT82459.1"/>
    <property type="molecule type" value="Genomic_DNA"/>
</dbReference>
<dbReference type="AlphaFoldDB" id="A0A423U196"/>
<accession>A0A423U196</accession>
<reference evidence="1 2" key="2">
    <citation type="submission" date="2019-01" db="EMBL/GenBank/DDBJ databases">
        <title>The decoding of complex shrimp genome reveals the adaptation for benthos swimmer, frequently molting mechanism and breeding impact on genome.</title>
        <authorList>
            <person name="Sun Y."/>
            <person name="Gao Y."/>
            <person name="Yu Y."/>
        </authorList>
    </citation>
    <scope>NUCLEOTIDE SEQUENCE [LARGE SCALE GENOMIC DNA]</scope>
    <source>
        <tissue evidence="1">Muscle</tissue>
    </source>
</reference>
<keyword evidence="2" id="KW-1185">Reference proteome</keyword>
<gene>
    <name evidence="1" type="ORF">C7M84_024369</name>
</gene>
<evidence type="ECO:0000313" key="1">
    <source>
        <dbReference type="EMBL" id="ROT82459.1"/>
    </source>
</evidence>
<sequence>MLSYTPLSSSFPRSSPDLPVSRSSFSFLALVSSSLLMCQSASTHSYSSVTHRSLALSLSSRSAMGSLFSPFPLSLPRSFSCLFYSPCFSRFYFLFSPLSRSFLFLFSSGNPLSSSPVAPPLLILLALSLELHHSSLLLRSLMLSLFNFSRLVSLSASTLLHLLLSGNHRDAAVPLHAAQSTRHFCNVAVITSAALHIPSLPPLGTSTSPWSFFFPSPLSGTSTTPVLLPLPPLCTPPPFLSFSSPPSPPSWYPTTPCSFSFSSSCYPPPSCNHHQLLSPSPPPPSLTTTPCTSPPPNPPLLLHLPLHLLPPLPPSSSLPPSCYHHQPPVPSPSFPHLSCIQHYPLPSLPLFLLPPTPCFFSFPSPMAFYFCAFLLLFSPPSPSHPSLLMPLTFPSVPVSLLPPFPKHVSSLY</sequence>
<protein>
    <submittedName>
        <fullName evidence="1">Uncharacterized protein</fullName>
    </submittedName>
</protein>
<comment type="caution">
    <text evidence="1">The sequence shown here is derived from an EMBL/GenBank/DDBJ whole genome shotgun (WGS) entry which is preliminary data.</text>
</comment>
<proteinExistence type="predicted"/>
<reference evidence="1 2" key="1">
    <citation type="submission" date="2018-04" db="EMBL/GenBank/DDBJ databases">
        <authorList>
            <person name="Zhang X."/>
            <person name="Yuan J."/>
            <person name="Li F."/>
            <person name="Xiang J."/>
        </authorList>
    </citation>
    <scope>NUCLEOTIDE SEQUENCE [LARGE SCALE GENOMIC DNA]</scope>
    <source>
        <tissue evidence="1">Muscle</tissue>
    </source>
</reference>
<dbReference type="Proteomes" id="UP000283509">
    <property type="component" value="Unassembled WGS sequence"/>
</dbReference>
<organism evidence="1 2">
    <name type="scientific">Penaeus vannamei</name>
    <name type="common">Whiteleg shrimp</name>
    <name type="synonym">Litopenaeus vannamei</name>
    <dbReference type="NCBI Taxonomy" id="6689"/>
    <lineage>
        <taxon>Eukaryota</taxon>
        <taxon>Metazoa</taxon>
        <taxon>Ecdysozoa</taxon>
        <taxon>Arthropoda</taxon>
        <taxon>Crustacea</taxon>
        <taxon>Multicrustacea</taxon>
        <taxon>Malacostraca</taxon>
        <taxon>Eumalacostraca</taxon>
        <taxon>Eucarida</taxon>
        <taxon>Decapoda</taxon>
        <taxon>Dendrobranchiata</taxon>
        <taxon>Penaeoidea</taxon>
        <taxon>Penaeidae</taxon>
        <taxon>Penaeus</taxon>
    </lineage>
</organism>
<name>A0A423U196_PENVA</name>
<evidence type="ECO:0000313" key="2">
    <source>
        <dbReference type="Proteomes" id="UP000283509"/>
    </source>
</evidence>